<organism evidence="1">
    <name type="scientific">viral metagenome</name>
    <dbReference type="NCBI Taxonomy" id="1070528"/>
    <lineage>
        <taxon>unclassified sequences</taxon>
        <taxon>metagenomes</taxon>
        <taxon>organismal metagenomes</taxon>
    </lineage>
</organism>
<dbReference type="EMBL" id="MT144615">
    <property type="protein sequence ID" value="QJH95214.1"/>
    <property type="molecule type" value="Genomic_DNA"/>
</dbReference>
<reference evidence="1" key="1">
    <citation type="submission" date="2020-03" db="EMBL/GenBank/DDBJ databases">
        <title>The deep terrestrial virosphere.</title>
        <authorList>
            <person name="Holmfeldt K."/>
            <person name="Nilsson E."/>
            <person name="Simone D."/>
            <person name="Lopez-Fernandez M."/>
            <person name="Wu X."/>
            <person name="de Brujin I."/>
            <person name="Lundin D."/>
            <person name="Andersson A."/>
            <person name="Bertilsson S."/>
            <person name="Dopson M."/>
        </authorList>
    </citation>
    <scope>NUCLEOTIDE SEQUENCE</scope>
    <source>
        <strain evidence="1">TM448B00361</strain>
    </source>
</reference>
<sequence length="130" mass="12945">MARAPRPVLVTLEEAGPSAGLTDAQLRAAAVPVTPDRPGQTTRAYGWAAGQKLAVGAASAQSAAVAAVEVMLIASARCFVKVGANPTAADAAGSIPLEAGERFHLQIATGDKIAAIQATAAGSLYILPVA</sequence>
<evidence type="ECO:0000313" key="1">
    <source>
        <dbReference type="EMBL" id="QJH95214.1"/>
    </source>
</evidence>
<protein>
    <submittedName>
        <fullName evidence="1">Uncharacterized protein</fullName>
    </submittedName>
</protein>
<gene>
    <name evidence="1" type="ORF">TM448B00361_0003</name>
</gene>
<dbReference type="AlphaFoldDB" id="A0A6M3XBL9"/>
<proteinExistence type="predicted"/>
<accession>A0A6M3XBL9</accession>
<name>A0A6M3XBL9_9ZZZZ</name>